<gene>
    <name evidence="2" type="ORF">I3J27_07720</name>
</gene>
<reference evidence="2" key="1">
    <citation type="submission" date="2021-12" db="EMBL/GenBank/DDBJ databases">
        <title>Bradyrhizobium xenonodulans sp. nov.</title>
        <authorList>
            <person name="Claassens R."/>
            <person name="Venter S.N."/>
            <person name="Beukes C.W."/>
            <person name="Stepkowski T."/>
            <person name="Steenkamp E.T."/>
        </authorList>
    </citation>
    <scope>NUCLEOTIDE SEQUENCE</scope>
    <source>
        <strain evidence="2">14AB</strain>
    </source>
</reference>
<feature type="transmembrane region" description="Helical" evidence="1">
    <location>
        <begin position="6"/>
        <end position="26"/>
    </location>
</feature>
<dbReference type="Proteomes" id="UP001179614">
    <property type="component" value="Chromosome"/>
</dbReference>
<dbReference type="EMBL" id="CP089391">
    <property type="protein sequence ID" value="WBL80299.1"/>
    <property type="molecule type" value="Genomic_DNA"/>
</dbReference>
<keyword evidence="1" id="KW-0812">Transmembrane</keyword>
<name>A0ABY7MPM9_9BRAD</name>
<keyword evidence="3" id="KW-1185">Reference proteome</keyword>
<sequence>MANAIGRSILVVIAIFSAGWAMLFFLSQTQESRLSNIANAVLSGTSFKRNPIAEAGLAAAENRAICNPREIRAAAIIRLRLYEMAVDSLDSQLANERLTSLRSSVRKALGCIPTDGLLWFIQYWSAINRGDQVSDHLDELRMSYRLAPYEGWIALRSPYVLAIYDVLPPELQESARREFVSIVRTGWIRDALKILKGAGWRHREALLAGLGTVRLDFRLQLDRALRAEGLTVQIPGIEPQEFRPWRY</sequence>
<evidence type="ECO:0000313" key="2">
    <source>
        <dbReference type="EMBL" id="WBL80299.1"/>
    </source>
</evidence>
<keyword evidence="1" id="KW-1133">Transmembrane helix</keyword>
<dbReference type="RefSeq" id="WP_270167367.1">
    <property type="nucleotide sequence ID" value="NZ_CP089391.1"/>
</dbReference>
<accession>A0ABY7MPM9</accession>
<evidence type="ECO:0000313" key="3">
    <source>
        <dbReference type="Proteomes" id="UP001179614"/>
    </source>
</evidence>
<organism evidence="2 3">
    <name type="scientific">Bradyrhizobium xenonodulans</name>
    <dbReference type="NCBI Taxonomy" id="2736875"/>
    <lineage>
        <taxon>Bacteria</taxon>
        <taxon>Pseudomonadati</taxon>
        <taxon>Pseudomonadota</taxon>
        <taxon>Alphaproteobacteria</taxon>
        <taxon>Hyphomicrobiales</taxon>
        <taxon>Nitrobacteraceae</taxon>
        <taxon>Bradyrhizobium</taxon>
    </lineage>
</organism>
<protein>
    <submittedName>
        <fullName evidence="2">Uncharacterized protein</fullName>
    </submittedName>
</protein>
<proteinExistence type="predicted"/>
<keyword evidence="1" id="KW-0472">Membrane</keyword>
<evidence type="ECO:0000256" key="1">
    <source>
        <dbReference type="SAM" id="Phobius"/>
    </source>
</evidence>